<dbReference type="AlphaFoldDB" id="A0A9N9C767"/>
<name>A0A9N9C767_9GLOM</name>
<proteinExistence type="predicted"/>
<protein>
    <submittedName>
        <fullName evidence="2">19_t:CDS:1</fullName>
    </submittedName>
</protein>
<evidence type="ECO:0000313" key="3">
    <source>
        <dbReference type="Proteomes" id="UP000789572"/>
    </source>
</evidence>
<keyword evidence="3" id="KW-1185">Reference proteome</keyword>
<dbReference type="Proteomes" id="UP000789572">
    <property type="component" value="Unassembled WGS sequence"/>
</dbReference>
<sequence>MSANTYPEHKRIDPSGVQKKKPGRKAKVVPPELDLFGNGVVMVVGDKSPPKVEECPECLTQAELDELNTSINEMHELTTAPADPVEENRNSLAERTNEELNRLAIQIHTIIEERMPHPSNS</sequence>
<evidence type="ECO:0000256" key="1">
    <source>
        <dbReference type="SAM" id="MobiDB-lite"/>
    </source>
</evidence>
<dbReference type="EMBL" id="CAJVPJ010001451">
    <property type="protein sequence ID" value="CAG8591649.1"/>
    <property type="molecule type" value="Genomic_DNA"/>
</dbReference>
<feature type="region of interest" description="Disordered" evidence="1">
    <location>
        <begin position="1"/>
        <end position="26"/>
    </location>
</feature>
<accession>A0A9N9C767</accession>
<evidence type="ECO:0000313" key="2">
    <source>
        <dbReference type="EMBL" id="CAG8591649.1"/>
    </source>
</evidence>
<reference evidence="2" key="1">
    <citation type="submission" date="2021-06" db="EMBL/GenBank/DDBJ databases">
        <authorList>
            <person name="Kallberg Y."/>
            <person name="Tangrot J."/>
            <person name="Rosling A."/>
        </authorList>
    </citation>
    <scope>NUCLEOTIDE SEQUENCE</scope>
    <source>
        <strain evidence="2">IA702</strain>
    </source>
</reference>
<organism evidence="2 3">
    <name type="scientific">Paraglomus occultum</name>
    <dbReference type="NCBI Taxonomy" id="144539"/>
    <lineage>
        <taxon>Eukaryota</taxon>
        <taxon>Fungi</taxon>
        <taxon>Fungi incertae sedis</taxon>
        <taxon>Mucoromycota</taxon>
        <taxon>Glomeromycotina</taxon>
        <taxon>Glomeromycetes</taxon>
        <taxon>Paraglomerales</taxon>
        <taxon>Paraglomeraceae</taxon>
        <taxon>Paraglomus</taxon>
    </lineage>
</organism>
<gene>
    <name evidence="2" type="ORF">POCULU_LOCUS7005</name>
</gene>
<comment type="caution">
    <text evidence="2">The sequence shown here is derived from an EMBL/GenBank/DDBJ whole genome shotgun (WGS) entry which is preliminary data.</text>
</comment>